<dbReference type="Pfam" id="PF02608">
    <property type="entry name" value="Bmp"/>
    <property type="match status" value="1"/>
</dbReference>
<name>C6BZT7_MARSD</name>
<gene>
    <name evidence="9" type="ordered locus">Desal_0929</name>
</gene>
<evidence type="ECO:0000256" key="1">
    <source>
        <dbReference type="ARBA" id="ARBA00004193"/>
    </source>
</evidence>
<dbReference type="PANTHER" id="PTHR34296:SF2">
    <property type="entry name" value="ABC TRANSPORTER GUANOSINE-BINDING PROTEIN NUPN"/>
    <property type="match status" value="1"/>
</dbReference>
<dbReference type="Proteomes" id="UP000002601">
    <property type="component" value="Chromosome"/>
</dbReference>
<accession>C6BZT7</accession>
<dbReference type="STRING" id="526222.Desal_0929"/>
<dbReference type="CDD" id="cd06354">
    <property type="entry name" value="PBP1_PrnA-like"/>
    <property type="match status" value="1"/>
</dbReference>
<comment type="similarity">
    <text evidence="2">Belongs to the BMP lipoprotein family.</text>
</comment>
<keyword evidence="4 7" id="KW-0732">Signal</keyword>
<feature type="domain" description="ABC transporter substrate-binding protein PnrA-like" evidence="8">
    <location>
        <begin position="30"/>
        <end position="324"/>
    </location>
</feature>
<dbReference type="OrthoDB" id="9769871at2"/>
<reference evidence="9 10" key="1">
    <citation type="submission" date="2009-06" db="EMBL/GenBank/DDBJ databases">
        <title>Complete sequence of Desulfovibrio salexigens DSM 2638.</title>
        <authorList>
            <consortium name="US DOE Joint Genome Institute"/>
            <person name="Lucas S."/>
            <person name="Copeland A."/>
            <person name="Lapidus A."/>
            <person name="Glavina del Rio T."/>
            <person name="Tice H."/>
            <person name="Bruce D."/>
            <person name="Goodwin L."/>
            <person name="Pitluck S."/>
            <person name="Munk A.C."/>
            <person name="Brettin T."/>
            <person name="Detter J.C."/>
            <person name="Han C."/>
            <person name="Tapia R."/>
            <person name="Larimer F."/>
            <person name="Land M."/>
            <person name="Hauser L."/>
            <person name="Kyrpides N."/>
            <person name="Anderson I."/>
            <person name="Wall J.D."/>
            <person name="Arkin A.P."/>
            <person name="Dehal P."/>
            <person name="Chivian D."/>
            <person name="Giles B."/>
            <person name="Hazen T.C."/>
        </authorList>
    </citation>
    <scope>NUCLEOTIDE SEQUENCE [LARGE SCALE GENOMIC DNA]</scope>
    <source>
        <strain evidence="10">ATCC 14822 / DSM 2638 / NCIMB 8403 / VKM B-1763</strain>
    </source>
</reference>
<dbReference type="InterPro" id="IPR050957">
    <property type="entry name" value="BMP_lipoprotein"/>
</dbReference>
<dbReference type="InterPro" id="IPR028082">
    <property type="entry name" value="Peripla_BP_I"/>
</dbReference>
<feature type="signal peptide" evidence="7">
    <location>
        <begin position="1"/>
        <end position="23"/>
    </location>
</feature>
<evidence type="ECO:0000313" key="10">
    <source>
        <dbReference type="Proteomes" id="UP000002601"/>
    </source>
</evidence>
<keyword evidence="3" id="KW-1003">Cell membrane</keyword>
<evidence type="ECO:0000256" key="5">
    <source>
        <dbReference type="ARBA" id="ARBA00023136"/>
    </source>
</evidence>
<dbReference type="EMBL" id="CP001649">
    <property type="protein sequence ID" value="ACS78994.1"/>
    <property type="molecule type" value="Genomic_DNA"/>
</dbReference>
<dbReference type="SUPFAM" id="SSF53822">
    <property type="entry name" value="Periplasmic binding protein-like I"/>
    <property type="match status" value="1"/>
</dbReference>
<feature type="chain" id="PRO_5002961375" evidence="7">
    <location>
        <begin position="24"/>
        <end position="336"/>
    </location>
</feature>
<dbReference type="KEGG" id="dsa:Desal_0929"/>
<sequence>MKKMFKIMMLMASFILLSVSSHADEFKPIIVYQGKIEENSFSVAIHKGVERFEAKTGEKCAEVEVGMTFKEYIDTVTEYADKGYSPIFLLYGNHFPDMVSFVRKYPATRFIVLDTVRDEPNVYSFVLADHEGSFLAGALAAMSSKSNKLGFISIVDTDFQRRFLCGYSQGAKYINPDIEVLEGFTGSYPGAWFDGNATARMADKMMDQGADVIFQAAGGAGPAVLKACAERGRLGIGVDINQNSLHPGTVLTSMVKHTDKAIYAALMLARRGIWRDNYKRLGLEQEAVGIVFDEHNKNLVTEEMRNRIENIRKKIVLGEIIVHEYTEKPVCPNHDK</sequence>
<protein>
    <submittedName>
        <fullName evidence="9">Basic membrane lipoprotein</fullName>
    </submittedName>
</protein>
<dbReference type="HOGENOM" id="CLU_038813_0_0_7"/>
<evidence type="ECO:0000256" key="4">
    <source>
        <dbReference type="ARBA" id="ARBA00022729"/>
    </source>
</evidence>
<dbReference type="PANTHER" id="PTHR34296">
    <property type="entry name" value="TRANSCRIPTIONAL ACTIVATOR PROTEIN MED"/>
    <property type="match status" value="1"/>
</dbReference>
<organism evidence="9 10">
    <name type="scientific">Maridesulfovibrio salexigens (strain ATCC 14822 / DSM 2638 / NCIMB 8403 / VKM B-1763)</name>
    <name type="common">Desulfovibrio salexigens</name>
    <dbReference type="NCBI Taxonomy" id="526222"/>
    <lineage>
        <taxon>Bacteria</taxon>
        <taxon>Pseudomonadati</taxon>
        <taxon>Thermodesulfobacteriota</taxon>
        <taxon>Desulfovibrionia</taxon>
        <taxon>Desulfovibrionales</taxon>
        <taxon>Desulfovibrionaceae</taxon>
        <taxon>Maridesulfovibrio</taxon>
    </lineage>
</organism>
<dbReference type="GO" id="GO:0005886">
    <property type="term" value="C:plasma membrane"/>
    <property type="evidence" value="ECO:0007669"/>
    <property type="project" value="UniProtKB-SubCell"/>
</dbReference>
<evidence type="ECO:0000259" key="8">
    <source>
        <dbReference type="Pfam" id="PF02608"/>
    </source>
</evidence>
<dbReference type="InterPro" id="IPR003760">
    <property type="entry name" value="PnrA-like"/>
</dbReference>
<dbReference type="Gene3D" id="3.40.50.2300">
    <property type="match status" value="2"/>
</dbReference>
<comment type="subcellular location">
    <subcellularLocation>
        <location evidence="1">Cell membrane</location>
        <topology evidence="1">Lipid-anchor</topology>
    </subcellularLocation>
</comment>
<proteinExistence type="inferred from homology"/>
<keyword evidence="5" id="KW-0472">Membrane</keyword>
<keyword evidence="10" id="KW-1185">Reference proteome</keyword>
<evidence type="ECO:0000256" key="3">
    <source>
        <dbReference type="ARBA" id="ARBA00022475"/>
    </source>
</evidence>
<evidence type="ECO:0000313" key="9">
    <source>
        <dbReference type="EMBL" id="ACS78994.1"/>
    </source>
</evidence>
<dbReference type="AlphaFoldDB" id="C6BZT7"/>
<evidence type="ECO:0000256" key="6">
    <source>
        <dbReference type="ARBA" id="ARBA00023288"/>
    </source>
</evidence>
<evidence type="ECO:0000256" key="2">
    <source>
        <dbReference type="ARBA" id="ARBA00008610"/>
    </source>
</evidence>
<keyword evidence="6 9" id="KW-0449">Lipoprotein</keyword>
<evidence type="ECO:0000256" key="7">
    <source>
        <dbReference type="SAM" id="SignalP"/>
    </source>
</evidence>
<dbReference type="eggNOG" id="COG1744">
    <property type="taxonomic scope" value="Bacteria"/>
</dbReference>